<organism evidence="1 2">
    <name type="scientific">Niabella digestorum</name>
    <dbReference type="NCBI Taxonomy" id="3117701"/>
    <lineage>
        <taxon>Bacteria</taxon>
        <taxon>Pseudomonadati</taxon>
        <taxon>Bacteroidota</taxon>
        <taxon>Chitinophagia</taxon>
        <taxon>Chitinophagales</taxon>
        <taxon>Chitinophagaceae</taxon>
        <taxon>Niabella</taxon>
    </lineage>
</organism>
<keyword evidence="2" id="KW-1185">Reference proteome</keyword>
<dbReference type="SUPFAM" id="SSF47240">
    <property type="entry name" value="Ferritin-like"/>
    <property type="match status" value="1"/>
</dbReference>
<reference evidence="1 2" key="1">
    <citation type="submission" date="2024-01" db="EMBL/GenBank/DDBJ databases">
        <title>Niabella digestum sp. nov., isolated from waste digestion system.</title>
        <authorList>
            <person name="Zhang L."/>
        </authorList>
    </citation>
    <scope>NUCLEOTIDE SEQUENCE [LARGE SCALE GENOMIC DNA]</scope>
    <source>
        <strain evidence="1 2">A18</strain>
    </source>
</reference>
<dbReference type="Pfam" id="PF05974">
    <property type="entry name" value="DUF892"/>
    <property type="match status" value="1"/>
</dbReference>
<proteinExistence type="predicted"/>
<dbReference type="CDD" id="cd07909">
    <property type="entry name" value="YciF"/>
    <property type="match status" value="1"/>
</dbReference>
<dbReference type="EMBL" id="JAZGLY010000004">
    <property type="protein sequence ID" value="MEE6187209.1"/>
    <property type="molecule type" value="Genomic_DNA"/>
</dbReference>
<dbReference type="PANTHER" id="PTHR30565">
    <property type="entry name" value="PROTEIN YCIF"/>
    <property type="match status" value="1"/>
</dbReference>
<dbReference type="Gene3D" id="1.20.1260.10">
    <property type="match status" value="1"/>
</dbReference>
<comment type="caution">
    <text evidence="1">The sequence shown here is derived from an EMBL/GenBank/DDBJ whole genome shotgun (WGS) entry which is preliminary data.</text>
</comment>
<name>A0ABU7RGS4_9BACT</name>
<dbReference type="InterPro" id="IPR009078">
    <property type="entry name" value="Ferritin-like_SF"/>
</dbReference>
<dbReference type="InterPro" id="IPR010287">
    <property type="entry name" value="DUF892_YciF-like"/>
</dbReference>
<protein>
    <submittedName>
        <fullName evidence="1">Ferritin-like domain-containing protein</fullName>
    </submittedName>
</protein>
<evidence type="ECO:0000313" key="1">
    <source>
        <dbReference type="EMBL" id="MEE6187209.1"/>
    </source>
</evidence>
<dbReference type="RefSeq" id="WP_330974619.1">
    <property type="nucleotide sequence ID" value="NZ_JAZGLY010000004.1"/>
</dbReference>
<gene>
    <name evidence="1" type="ORF">V2H41_07985</name>
</gene>
<dbReference type="InterPro" id="IPR047114">
    <property type="entry name" value="YciF"/>
</dbReference>
<dbReference type="InterPro" id="IPR012347">
    <property type="entry name" value="Ferritin-like"/>
</dbReference>
<dbReference type="PANTHER" id="PTHR30565:SF9">
    <property type="entry name" value="PROTEIN YCIF"/>
    <property type="match status" value="1"/>
</dbReference>
<evidence type="ECO:0000313" key="2">
    <source>
        <dbReference type="Proteomes" id="UP001357452"/>
    </source>
</evidence>
<dbReference type="Proteomes" id="UP001357452">
    <property type="component" value="Unassembled WGS sequence"/>
</dbReference>
<accession>A0ABU7RGS4</accession>
<sequence length="200" mass="22231">MKAIKFRSQLSLNFFILNFKYLFMPQRKAPAKKIAAKKDAAQELLEFFEDGLKDMYWAEKALLKALPLMKVNASSAKLKTAIDDHIAETQQHVTRLEEVFAILGKKAKAEKCDAMDGLLKEGKSILKETEPGAVRDAGIIAASQKVEHYEIATYGTLATYASQLGHKDAVSLLKSTLQEEKNCDKLLSKIAVSEVNIKAK</sequence>